<dbReference type="OrthoDB" id="6089612at2"/>
<accession>A0A4R3I495</accession>
<dbReference type="AlphaFoldDB" id="A0A4R3I495"/>
<reference evidence="1 2" key="1">
    <citation type="submission" date="2019-03" db="EMBL/GenBank/DDBJ databases">
        <title>Genomic Encyclopedia of Archaeal and Bacterial Type Strains, Phase II (KMG-II): from individual species to whole genera.</title>
        <authorList>
            <person name="Goeker M."/>
        </authorList>
    </citation>
    <scope>NUCLEOTIDE SEQUENCE [LARGE SCALE GENOMIC DNA]</scope>
    <source>
        <strain evidence="1 2">DSM 15388</strain>
    </source>
</reference>
<gene>
    <name evidence="1" type="ORF">BCF53_109120</name>
</gene>
<sequence length="81" mass="8944">MIQAFGLVGAGFNLEEASSYLLKEVVRKGEDRTGKSIVDTNGIVIGLLVLNDEIELVVKWSEGLKQYVKGEFQESIEVLDD</sequence>
<proteinExistence type="predicted"/>
<organism evidence="1 2">
    <name type="scientific">Reinekea marinisedimentorum</name>
    <dbReference type="NCBI Taxonomy" id="230495"/>
    <lineage>
        <taxon>Bacteria</taxon>
        <taxon>Pseudomonadati</taxon>
        <taxon>Pseudomonadota</taxon>
        <taxon>Gammaproteobacteria</taxon>
        <taxon>Oceanospirillales</taxon>
        <taxon>Saccharospirillaceae</taxon>
        <taxon>Reinekea</taxon>
    </lineage>
</organism>
<dbReference type="EMBL" id="SLZR01000009">
    <property type="protein sequence ID" value="TCS40410.1"/>
    <property type="molecule type" value="Genomic_DNA"/>
</dbReference>
<evidence type="ECO:0000313" key="2">
    <source>
        <dbReference type="Proteomes" id="UP000295793"/>
    </source>
</evidence>
<comment type="caution">
    <text evidence="1">The sequence shown here is derived from an EMBL/GenBank/DDBJ whole genome shotgun (WGS) entry which is preliminary data.</text>
</comment>
<dbReference type="Proteomes" id="UP000295793">
    <property type="component" value="Unassembled WGS sequence"/>
</dbReference>
<evidence type="ECO:0000313" key="1">
    <source>
        <dbReference type="EMBL" id="TCS40410.1"/>
    </source>
</evidence>
<keyword evidence="2" id="KW-1185">Reference proteome</keyword>
<name>A0A4R3I495_9GAMM</name>
<dbReference type="RefSeq" id="WP_132701920.1">
    <property type="nucleotide sequence ID" value="NZ_SLZR01000009.1"/>
</dbReference>
<protein>
    <submittedName>
        <fullName evidence="1">Uncharacterized protein</fullName>
    </submittedName>
</protein>